<dbReference type="SUPFAM" id="SSF56349">
    <property type="entry name" value="DNA breaking-rejoining enzymes"/>
    <property type="match status" value="1"/>
</dbReference>
<dbReference type="EMBL" id="JBFAUK010000004">
    <property type="protein sequence ID" value="MEV5506278.1"/>
    <property type="molecule type" value="Genomic_DNA"/>
</dbReference>
<dbReference type="PANTHER" id="PTHR30349">
    <property type="entry name" value="PHAGE INTEGRASE-RELATED"/>
    <property type="match status" value="1"/>
</dbReference>
<organism evidence="5 6">
    <name type="scientific">Streptomyces orinoci</name>
    <name type="common">Streptoverticillium orinoci</name>
    <dbReference type="NCBI Taxonomy" id="67339"/>
    <lineage>
        <taxon>Bacteria</taxon>
        <taxon>Bacillati</taxon>
        <taxon>Actinomycetota</taxon>
        <taxon>Actinomycetes</taxon>
        <taxon>Kitasatosporales</taxon>
        <taxon>Streptomycetaceae</taxon>
        <taxon>Streptomyces</taxon>
    </lineage>
</organism>
<reference evidence="5 6" key="1">
    <citation type="submission" date="2024-06" db="EMBL/GenBank/DDBJ databases">
        <title>The Natural Products Discovery Center: Release of the First 8490 Sequenced Strains for Exploring Actinobacteria Biosynthetic Diversity.</title>
        <authorList>
            <person name="Kalkreuter E."/>
            <person name="Kautsar S.A."/>
            <person name="Yang D."/>
            <person name="Bader C.D."/>
            <person name="Teijaro C.N."/>
            <person name="Fluegel L."/>
            <person name="Davis C.M."/>
            <person name="Simpson J.R."/>
            <person name="Lauterbach L."/>
            <person name="Steele A.D."/>
            <person name="Gui C."/>
            <person name="Meng S."/>
            <person name="Li G."/>
            <person name="Viehrig K."/>
            <person name="Ye F."/>
            <person name="Su P."/>
            <person name="Kiefer A.F."/>
            <person name="Nichols A."/>
            <person name="Cepeda A.J."/>
            <person name="Yan W."/>
            <person name="Fan B."/>
            <person name="Jiang Y."/>
            <person name="Adhikari A."/>
            <person name="Zheng C.-J."/>
            <person name="Schuster L."/>
            <person name="Cowan T.M."/>
            <person name="Smanski M.J."/>
            <person name="Chevrette M.G."/>
            <person name="De Carvalho L.P.S."/>
            <person name="Shen B."/>
        </authorList>
    </citation>
    <scope>NUCLEOTIDE SEQUENCE [LARGE SCALE GENOMIC DNA]</scope>
    <source>
        <strain evidence="5 6">NPDC052347</strain>
    </source>
</reference>
<dbReference type="PANTHER" id="PTHR30349:SF91">
    <property type="entry name" value="INTA PROTEIN"/>
    <property type="match status" value="1"/>
</dbReference>
<evidence type="ECO:0000259" key="4">
    <source>
        <dbReference type="PROSITE" id="PS51898"/>
    </source>
</evidence>
<comment type="caution">
    <text evidence="5">The sequence shown here is derived from an EMBL/GenBank/DDBJ whole genome shotgun (WGS) entry which is preliminary data.</text>
</comment>
<dbReference type="PROSITE" id="PS51898">
    <property type="entry name" value="TYR_RECOMBINASE"/>
    <property type="match status" value="1"/>
</dbReference>
<proteinExistence type="predicted"/>
<dbReference type="InterPro" id="IPR050090">
    <property type="entry name" value="Tyrosine_recombinase_XerCD"/>
</dbReference>
<gene>
    <name evidence="5" type="ORF">AB0L16_07350</name>
</gene>
<keyword evidence="6" id="KW-1185">Reference proteome</keyword>
<dbReference type="Gene3D" id="1.10.443.10">
    <property type="entry name" value="Intergrase catalytic core"/>
    <property type="match status" value="1"/>
</dbReference>
<dbReference type="InterPro" id="IPR011010">
    <property type="entry name" value="DNA_brk_join_enz"/>
</dbReference>
<dbReference type="Proteomes" id="UP001552594">
    <property type="component" value="Unassembled WGS sequence"/>
</dbReference>
<dbReference type="InterPro" id="IPR010998">
    <property type="entry name" value="Integrase_recombinase_N"/>
</dbReference>
<evidence type="ECO:0000313" key="6">
    <source>
        <dbReference type="Proteomes" id="UP001552594"/>
    </source>
</evidence>
<dbReference type="Gene3D" id="1.10.150.130">
    <property type="match status" value="1"/>
</dbReference>
<feature type="domain" description="Tyr recombinase" evidence="4">
    <location>
        <begin position="291"/>
        <end position="488"/>
    </location>
</feature>
<protein>
    <submittedName>
        <fullName evidence="5">Tyrosine-type recombinase/integrase</fullName>
    </submittedName>
</protein>
<evidence type="ECO:0000256" key="1">
    <source>
        <dbReference type="ARBA" id="ARBA00023125"/>
    </source>
</evidence>
<keyword evidence="1" id="KW-0238">DNA-binding</keyword>
<dbReference type="CDD" id="cd01189">
    <property type="entry name" value="INT_ICEBs1_C_like"/>
    <property type="match status" value="1"/>
</dbReference>
<sequence>MKGSTFRRCACRNPETGKQYGQSCPKLTNKRHGLWNIRQELPPRADDTRRTFRRSGYDSMATAQADLDKVRALLGIPGKDDAEDRTRIGDLLESVSASKAPIPDYEETKRKLYAGQSLISKLTVGEWLDSWLANKHGRPTAIACNENDIRLHLKPHIGHVPLNRLRVDHLVAMFNAIVERNMEIEENNTQRRAVVEALAGTPWKGRDNRARRKALKETLAQMPPFRRPAGAATRQRTRATLRAALNDAIAQQLITFNPAASVKLDPGKRPKALVWTAERIEQWRRTGEKPSPVMVWTPEQTGQFLDFVAEDRLYALWHLIAFRGLRRGEACGQGWDDTDLDQAVLAVSKQLVQRGREVYEDTPKTDSGARTVALDEDTVRVLKAHRKRQNRERLEWGEAWVNTGRIFTRENGEWLRPDAVTARFEKLVAMSGLPPIRLHDLRHGAATIALAAGTEMKVVQEMLGHSSITITSDTYTSVLPQVAKDAAEAAARLVPRARREGVRGTGGLTPGAPAGQRFGPVPAQPTPITKKAQVSV</sequence>
<name>A0ABV3JTQ3_STRON</name>
<evidence type="ECO:0000313" key="5">
    <source>
        <dbReference type="EMBL" id="MEV5506278.1"/>
    </source>
</evidence>
<keyword evidence="2" id="KW-0233">DNA recombination</keyword>
<feature type="region of interest" description="Disordered" evidence="3">
    <location>
        <begin position="497"/>
        <end position="536"/>
    </location>
</feature>
<dbReference type="InterPro" id="IPR013762">
    <property type="entry name" value="Integrase-like_cat_sf"/>
</dbReference>
<dbReference type="Pfam" id="PF00589">
    <property type="entry name" value="Phage_integrase"/>
    <property type="match status" value="1"/>
</dbReference>
<accession>A0ABV3JTQ3</accession>
<dbReference type="InterPro" id="IPR002104">
    <property type="entry name" value="Integrase_catalytic"/>
</dbReference>
<evidence type="ECO:0000256" key="3">
    <source>
        <dbReference type="SAM" id="MobiDB-lite"/>
    </source>
</evidence>
<evidence type="ECO:0000256" key="2">
    <source>
        <dbReference type="ARBA" id="ARBA00023172"/>
    </source>
</evidence>